<dbReference type="Pfam" id="PF03788">
    <property type="entry name" value="LrgA"/>
    <property type="match status" value="1"/>
</dbReference>
<comment type="subcellular location">
    <subcellularLocation>
        <location evidence="1">Cell membrane</location>
        <topology evidence="1">Multi-pass membrane protein</topology>
    </subcellularLocation>
</comment>
<gene>
    <name evidence="7" type="ORF">E4633_14375</name>
</gene>
<sequence>MARTLLNIIWQTALLWLVFRLGVYLVGVLHLALPGNVAGMLIMFALLTSGLVTPRYIETASGFLLKHFAFFFIPISVGLMSFGSLVRQSGLELLVILLVSAALGVAVTGMSVQLLQKRREP</sequence>
<dbReference type="InterPro" id="IPR005538">
    <property type="entry name" value="LrgA/CidA"/>
</dbReference>
<dbReference type="GO" id="GO:0005886">
    <property type="term" value="C:plasma membrane"/>
    <property type="evidence" value="ECO:0007669"/>
    <property type="project" value="UniProtKB-SubCell"/>
</dbReference>
<feature type="transmembrane region" description="Helical" evidence="6">
    <location>
        <begin position="38"/>
        <end position="57"/>
    </location>
</feature>
<evidence type="ECO:0000313" key="8">
    <source>
        <dbReference type="Proteomes" id="UP000306416"/>
    </source>
</evidence>
<keyword evidence="7" id="KW-0378">Hydrolase</keyword>
<evidence type="ECO:0000256" key="4">
    <source>
        <dbReference type="ARBA" id="ARBA00022989"/>
    </source>
</evidence>
<dbReference type="PANTHER" id="PTHR33931">
    <property type="entry name" value="HOLIN-LIKE PROTEIN CIDA-RELATED"/>
    <property type="match status" value="1"/>
</dbReference>
<keyword evidence="2" id="KW-1003">Cell membrane</keyword>
<dbReference type="GO" id="GO:0016787">
    <property type="term" value="F:hydrolase activity"/>
    <property type="evidence" value="ECO:0007669"/>
    <property type="project" value="UniProtKB-KW"/>
</dbReference>
<comment type="caution">
    <text evidence="7">The sequence shown here is derived from an EMBL/GenBank/DDBJ whole genome shotgun (WGS) entry which is preliminary data.</text>
</comment>
<keyword evidence="4 6" id="KW-1133">Transmembrane helix</keyword>
<dbReference type="PANTHER" id="PTHR33931:SF2">
    <property type="entry name" value="HOLIN-LIKE PROTEIN CIDA"/>
    <property type="match status" value="1"/>
</dbReference>
<keyword evidence="3 6" id="KW-0812">Transmembrane</keyword>
<accession>A0A4S1CDM4</accession>
<organism evidence="7 8">
    <name type="scientific">Geomonas terrae</name>
    <dbReference type="NCBI Taxonomy" id="2562681"/>
    <lineage>
        <taxon>Bacteria</taxon>
        <taxon>Pseudomonadati</taxon>
        <taxon>Thermodesulfobacteriota</taxon>
        <taxon>Desulfuromonadia</taxon>
        <taxon>Geobacterales</taxon>
        <taxon>Geobacteraceae</taxon>
        <taxon>Geomonas</taxon>
    </lineage>
</organism>
<evidence type="ECO:0000256" key="1">
    <source>
        <dbReference type="ARBA" id="ARBA00004651"/>
    </source>
</evidence>
<dbReference type="AlphaFoldDB" id="A0A4S1CDM4"/>
<evidence type="ECO:0000256" key="3">
    <source>
        <dbReference type="ARBA" id="ARBA00022692"/>
    </source>
</evidence>
<feature type="transmembrane region" description="Helical" evidence="6">
    <location>
        <begin position="12"/>
        <end position="32"/>
    </location>
</feature>
<feature type="transmembrane region" description="Helical" evidence="6">
    <location>
        <begin position="69"/>
        <end position="87"/>
    </location>
</feature>
<feature type="transmembrane region" description="Helical" evidence="6">
    <location>
        <begin position="93"/>
        <end position="115"/>
    </location>
</feature>
<evidence type="ECO:0000256" key="5">
    <source>
        <dbReference type="ARBA" id="ARBA00023136"/>
    </source>
</evidence>
<evidence type="ECO:0000313" key="7">
    <source>
        <dbReference type="EMBL" id="TGU71501.1"/>
    </source>
</evidence>
<evidence type="ECO:0000256" key="2">
    <source>
        <dbReference type="ARBA" id="ARBA00022475"/>
    </source>
</evidence>
<protein>
    <submittedName>
        <fullName evidence="7">Murein hydrolase regulator LrgA</fullName>
    </submittedName>
</protein>
<dbReference type="EMBL" id="SRSC01000003">
    <property type="protein sequence ID" value="TGU71501.1"/>
    <property type="molecule type" value="Genomic_DNA"/>
</dbReference>
<reference evidence="7 8" key="1">
    <citation type="submission" date="2019-04" db="EMBL/GenBank/DDBJ databases">
        <title>Geobacter oryzae sp. nov., ferric-reducing bacteria isolated from paddy soil.</title>
        <authorList>
            <person name="Xu Z."/>
            <person name="Masuda Y."/>
            <person name="Itoh H."/>
            <person name="Senoo K."/>
        </authorList>
    </citation>
    <scope>NUCLEOTIDE SEQUENCE [LARGE SCALE GENOMIC DNA]</scope>
    <source>
        <strain evidence="7 8">Red111</strain>
    </source>
</reference>
<dbReference type="RefSeq" id="WP_135871158.1">
    <property type="nucleotide sequence ID" value="NZ_SRSC01000003.1"/>
</dbReference>
<dbReference type="Proteomes" id="UP000306416">
    <property type="component" value="Unassembled WGS sequence"/>
</dbReference>
<proteinExistence type="predicted"/>
<name>A0A4S1CDM4_9BACT</name>
<evidence type="ECO:0000256" key="6">
    <source>
        <dbReference type="SAM" id="Phobius"/>
    </source>
</evidence>
<keyword evidence="5 6" id="KW-0472">Membrane</keyword>
<keyword evidence="8" id="KW-1185">Reference proteome</keyword>